<dbReference type="RefSeq" id="XP_013891495.1">
    <property type="nucleotide sequence ID" value="XM_014036041.1"/>
</dbReference>
<feature type="domain" description="DNA2/NAM7 helicase helicase" evidence="3">
    <location>
        <begin position="118"/>
        <end position="346"/>
    </location>
</feature>
<dbReference type="InterPro" id="IPR027417">
    <property type="entry name" value="P-loop_NTPase"/>
</dbReference>
<feature type="compositionally biased region" description="Low complexity" evidence="2">
    <location>
        <begin position="194"/>
        <end position="210"/>
    </location>
</feature>
<feature type="region of interest" description="Disordered" evidence="2">
    <location>
        <begin position="193"/>
        <end position="216"/>
    </location>
</feature>
<evidence type="ECO:0000256" key="2">
    <source>
        <dbReference type="SAM" id="MobiDB-lite"/>
    </source>
</evidence>
<dbReference type="KEGG" id="mng:MNEG_15488"/>
<dbReference type="PANTHER" id="PTHR10887:SF495">
    <property type="entry name" value="HELICASE SENATAXIN ISOFORM X1-RELATED"/>
    <property type="match status" value="1"/>
</dbReference>
<dbReference type="GeneID" id="25733154"/>
<dbReference type="InterPro" id="IPR045055">
    <property type="entry name" value="DNA2/NAM7-like"/>
</dbReference>
<sequence length="433" mass="43173">MREFRALAALPAAPPQLLSQIISPVKPPPFSSLALPAALGEAGATAAAAGMEPEPGAGAAGLPRLAATQLPQRMAAALAAAYNLSQQAAPAAAPAGRSGAAADGAVPAVRGIRLTGPPPPARVLVCAQSNAAIDEIVARLAAQGVWRPGGAREAPGMVRAGRSDATHASVIAYHVDALADEAFNYHIRRDNNNQQQQQAEGTAAAAAPPQHRQRVERRRQALEELRARLAESERAGSGGGRDGAIVGALAAPGPARVAQVEADQQQQGQEEEDEAALSEQLQRLKLEIAQAERDLSAATLAANAGAAAAGGGGVAAGRAPERQRRELRLAVLRAAEVVVCTLSAAGGLREAAEAAGGGAGAGGNGGGGAGGGGGQQAAAAAAAVAAGMPLFDALVVDEAAQALEPAILIPLQLLKPGEPPPLRSIFLCPPGAF</sequence>
<accession>A0A0D2MAV7</accession>
<dbReference type="Pfam" id="PF13086">
    <property type="entry name" value="AAA_11"/>
    <property type="match status" value="2"/>
</dbReference>
<evidence type="ECO:0000256" key="1">
    <source>
        <dbReference type="SAM" id="Coils"/>
    </source>
</evidence>
<evidence type="ECO:0000313" key="4">
    <source>
        <dbReference type="EMBL" id="KIY92475.1"/>
    </source>
</evidence>
<reference evidence="4 5" key="1">
    <citation type="journal article" date="2013" name="BMC Genomics">
        <title>Reconstruction of the lipid metabolism for the microalga Monoraphidium neglectum from its genome sequence reveals characteristics suitable for biofuel production.</title>
        <authorList>
            <person name="Bogen C."/>
            <person name="Al-Dilaimi A."/>
            <person name="Albersmeier A."/>
            <person name="Wichmann J."/>
            <person name="Grundmann M."/>
            <person name="Rupp O."/>
            <person name="Lauersen K.J."/>
            <person name="Blifernez-Klassen O."/>
            <person name="Kalinowski J."/>
            <person name="Goesmann A."/>
            <person name="Mussgnug J.H."/>
            <person name="Kruse O."/>
        </authorList>
    </citation>
    <scope>NUCLEOTIDE SEQUENCE [LARGE SCALE GENOMIC DNA]</scope>
    <source>
        <strain evidence="4 5">SAG 48.87</strain>
    </source>
</reference>
<dbReference type="PANTHER" id="PTHR10887">
    <property type="entry name" value="DNA2/NAM7 HELICASE FAMILY"/>
    <property type="match status" value="1"/>
</dbReference>
<protein>
    <recommendedName>
        <fullName evidence="3">DNA2/NAM7 helicase helicase domain-containing protein</fullName>
    </recommendedName>
</protein>
<keyword evidence="1" id="KW-0175">Coiled coil</keyword>
<feature type="coiled-coil region" evidence="1">
    <location>
        <begin position="267"/>
        <end position="301"/>
    </location>
</feature>
<gene>
    <name evidence="4" type="ORF">MNEG_15488</name>
</gene>
<dbReference type="SUPFAM" id="SSF52540">
    <property type="entry name" value="P-loop containing nucleoside triphosphate hydrolases"/>
    <property type="match status" value="1"/>
</dbReference>
<dbReference type="GO" id="GO:0004386">
    <property type="term" value="F:helicase activity"/>
    <property type="evidence" value="ECO:0007669"/>
    <property type="project" value="InterPro"/>
</dbReference>
<organism evidence="4 5">
    <name type="scientific">Monoraphidium neglectum</name>
    <dbReference type="NCBI Taxonomy" id="145388"/>
    <lineage>
        <taxon>Eukaryota</taxon>
        <taxon>Viridiplantae</taxon>
        <taxon>Chlorophyta</taxon>
        <taxon>core chlorophytes</taxon>
        <taxon>Chlorophyceae</taxon>
        <taxon>CS clade</taxon>
        <taxon>Sphaeropleales</taxon>
        <taxon>Selenastraceae</taxon>
        <taxon>Monoraphidium</taxon>
    </lineage>
</organism>
<proteinExistence type="predicted"/>
<dbReference type="Proteomes" id="UP000054498">
    <property type="component" value="Unassembled WGS sequence"/>
</dbReference>
<dbReference type="EMBL" id="KK105590">
    <property type="protein sequence ID" value="KIY92475.1"/>
    <property type="molecule type" value="Genomic_DNA"/>
</dbReference>
<dbReference type="InterPro" id="IPR041677">
    <property type="entry name" value="DNA2/NAM7_AAA_11"/>
</dbReference>
<dbReference type="Gene3D" id="3.40.50.300">
    <property type="entry name" value="P-loop containing nucleotide triphosphate hydrolases"/>
    <property type="match status" value="1"/>
</dbReference>
<dbReference type="AlphaFoldDB" id="A0A0D2MAV7"/>
<dbReference type="OrthoDB" id="6513042at2759"/>
<evidence type="ECO:0000313" key="5">
    <source>
        <dbReference type="Proteomes" id="UP000054498"/>
    </source>
</evidence>
<name>A0A0D2MAV7_9CHLO</name>
<evidence type="ECO:0000259" key="3">
    <source>
        <dbReference type="Pfam" id="PF13086"/>
    </source>
</evidence>
<keyword evidence="5" id="KW-1185">Reference proteome</keyword>
<feature type="domain" description="DNA2/NAM7 helicase helicase" evidence="3">
    <location>
        <begin position="386"/>
        <end position="413"/>
    </location>
</feature>